<dbReference type="Pfam" id="PF03147">
    <property type="entry name" value="FDX-ACB"/>
    <property type="match status" value="1"/>
</dbReference>
<dbReference type="InterPro" id="IPR036690">
    <property type="entry name" value="Fdx_antiC-bd_sf"/>
</dbReference>
<keyword evidence="8" id="KW-0030">Aminoacyl-tRNA synthetase</keyword>
<sequence>MEKINYSDYQKTGDSDGERRVIVVKDLNNEKLISEIRNNAATDTNSARIKRLLDLPDLSRKEGSPIKFIIDKILDIPSFKDFDVIEIPEIVDVAKNFDLLNTPVDHPSRRTSDSYYADKNFVLRTHTTTMWPFYLKDPDVIEKLNETGCVKCLCHGKVFRKDEVDRKHFPVFHQIDGLYICDKKIKIIGIPELSEVLADIAKNIYGPDVEYQILEDSFPFTDPSIQIEIKKGDSWIEILGAGVVHKKVLSNLGIDSEKYNGWAFGFGVERLAIAKMDIPDIRIFWSNDSRITSQFKDINSKYKEVSKFPATDRDISFIIDKSVNLNNYYEIVRDFAENLIEEAKLLDKYEDKEKFGEDKISYTFRITYRSIERTLTNEEINKIQEKIRKKTERELSAKLR</sequence>
<dbReference type="InterPro" id="IPR002319">
    <property type="entry name" value="Phenylalanyl-tRNA_Synthase"/>
</dbReference>
<evidence type="ECO:0000256" key="2">
    <source>
        <dbReference type="ARBA" id="ARBA00012814"/>
    </source>
</evidence>
<keyword evidence="3" id="KW-0436">Ligase</keyword>
<dbReference type="GO" id="GO:0000049">
    <property type="term" value="F:tRNA binding"/>
    <property type="evidence" value="ECO:0007669"/>
    <property type="project" value="InterPro"/>
</dbReference>
<evidence type="ECO:0000256" key="6">
    <source>
        <dbReference type="ARBA" id="ARBA00022917"/>
    </source>
</evidence>
<keyword evidence="4" id="KW-0547">Nucleotide-binding</keyword>
<feature type="domain" description="FDX-ACB" evidence="12">
    <location>
        <begin position="306"/>
        <end position="400"/>
    </location>
</feature>
<evidence type="ECO:0000256" key="8">
    <source>
        <dbReference type="ARBA" id="ARBA00023146"/>
    </source>
</evidence>
<dbReference type="Pfam" id="PF01409">
    <property type="entry name" value="tRNA-synt_2d"/>
    <property type="match status" value="1"/>
</dbReference>
<dbReference type="PROSITE" id="PS51447">
    <property type="entry name" value="FDX_ACB"/>
    <property type="match status" value="1"/>
</dbReference>
<dbReference type="Gene3D" id="3.30.70.380">
    <property type="entry name" value="Ferrodoxin-fold anticodon-binding domain"/>
    <property type="match status" value="1"/>
</dbReference>
<reference evidence="13 14" key="1">
    <citation type="journal article" date="2016" name="Nat. Commun.">
        <title>Thousands of microbial genomes shed light on interconnected biogeochemical processes in an aquifer system.</title>
        <authorList>
            <person name="Anantharaman K."/>
            <person name="Brown C.T."/>
            <person name="Hug L.A."/>
            <person name="Sharon I."/>
            <person name="Castelle C.J."/>
            <person name="Probst A.J."/>
            <person name="Thomas B.C."/>
            <person name="Singh A."/>
            <person name="Wilkins M.J."/>
            <person name="Karaoz U."/>
            <person name="Brodie E.L."/>
            <person name="Williams K.H."/>
            <person name="Hubbard S.S."/>
            <person name="Banfield J.F."/>
        </authorList>
    </citation>
    <scope>NUCLEOTIDE SEQUENCE [LARGE SCALE GENOMIC DNA]</scope>
</reference>
<comment type="catalytic activity">
    <reaction evidence="10">
        <text>tRNA(Phe) + L-phenylalanine + ATP = L-phenylalanyl-tRNA(Phe) + AMP + diphosphate + H(+)</text>
        <dbReference type="Rhea" id="RHEA:19413"/>
        <dbReference type="Rhea" id="RHEA-COMP:9668"/>
        <dbReference type="Rhea" id="RHEA-COMP:9699"/>
        <dbReference type="ChEBI" id="CHEBI:15378"/>
        <dbReference type="ChEBI" id="CHEBI:30616"/>
        <dbReference type="ChEBI" id="CHEBI:33019"/>
        <dbReference type="ChEBI" id="CHEBI:58095"/>
        <dbReference type="ChEBI" id="CHEBI:78442"/>
        <dbReference type="ChEBI" id="CHEBI:78531"/>
        <dbReference type="ChEBI" id="CHEBI:456215"/>
        <dbReference type="EC" id="6.1.1.20"/>
    </reaction>
</comment>
<dbReference type="SMART" id="SM00896">
    <property type="entry name" value="FDX-ACB"/>
    <property type="match status" value="1"/>
</dbReference>
<dbReference type="InterPro" id="IPR045864">
    <property type="entry name" value="aa-tRNA-synth_II/BPL/LPL"/>
</dbReference>
<organism evidence="13 14">
    <name type="scientific">Candidatus Nealsonbacteria bacterium RIFCSPLOWO2_02_39_8</name>
    <dbReference type="NCBI Taxonomy" id="1801674"/>
    <lineage>
        <taxon>Bacteria</taxon>
        <taxon>Candidatus Nealsoniibacteriota</taxon>
    </lineage>
</organism>
<dbReference type="AlphaFoldDB" id="A0A1G2EEZ1"/>
<dbReference type="InterPro" id="IPR005121">
    <property type="entry name" value="Fdx_antiC-bd"/>
</dbReference>
<dbReference type="PANTHER" id="PTHR11538">
    <property type="entry name" value="PHENYLALANYL-TRNA SYNTHETASE"/>
    <property type="match status" value="1"/>
</dbReference>
<dbReference type="GO" id="GO:0005737">
    <property type="term" value="C:cytoplasm"/>
    <property type="evidence" value="ECO:0007669"/>
    <property type="project" value="TreeGrafter"/>
</dbReference>
<dbReference type="InterPro" id="IPR006195">
    <property type="entry name" value="aa-tRNA-synth_II"/>
</dbReference>
<gene>
    <name evidence="13" type="ORF">A2W71_00075</name>
</gene>
<keyword evidence="5" id="KW-0067">ATP-binding</keyword>
<evidence type="ECO:0000256" key="7">
    <source>
        <dbReference type="ARBA" id="ARBA00022946"/>
    </source>
</evidence>
<evidence type="ECO:0000256" key="9">
    <source>
        <dbReference type="ARBA" id="ARBA00031194"/>
    </source>
</evidence>
<accession>A0A1G2EEZ1</accession>
<comment type="similarity">
    <text evidence="1">Belongs to the class-II aminoacyl-tRNA synthetase family.</text>
</comment>
<name>A0A1G2EEZ1_9BACT</name>
<dbReference type="EC" id="6.1.1.20" evidence="2"/>
<evidence type="ECO:0000313" key="13">
    <source>
        <dbReference type="EMBL" id="OGZ24356.1"/>
    </source>
</evidence>
<dbReference type="GO" id="GO:0005524">
    <property type="term" value="F:ATP binding"/>
    <property type="evidence" value="ECO:0007669"/>
    <property type="project" value="UniProtKB-KW"/>
</dbReference>
<keyword evidence="7" id="KW-0809">Transit peptide</keyword>
<protein>
    <recommendedName>
        <fullName evidence="2">phenylalanine--tRNA ligase</fullName>
        <ecNumber evidence="2">6.1.1.20</ecNumber>
    </recommendedName>
    <alternativeName>
        <fullName evidence="9">Phenylalanyl-tRNA synthetase</fullName>
    </alternativeName>
</protein>
<evidence type="ECO:0000259" key="11">
    <source>
        <dbReference type="PROSITE" id="PS50862"/>
    </source>
</evidence>
<evidence type="ECO:0000256" key="3">
    <source>
        <dbReference type="ARBA" id="ARBA00022598"/>
    </source>
</evidence>
<evidence type="ECO:0000313" key="14">
    <source>
        <dbReference type="Proteomes" id="UP000176216"/>
    </source>
</evidence>
<proteinExistence type="inferred from homology"/>
<evidence type="ECO:0000256" key="1">
    <source>
        <dbReference type="ARBA" id="ARBA00008226"/>
    </source>
</evidence>
<dbReference type="PANTHER" id="PTHR11538:SF41">
    <property type="entry name" value="PHENYLALANINE--TRNA LIGASE, MITOCHONDRIAL"/>
    <property type="match status" value="1"/>
</dbReference>
<evidence type="ECO:0000256" key="4">
    <source>
        <dbReference type="ARBA" id="ARBA00022741"/>
    </source>
</evidence>
<dbReference type="SUPFAM" id="SSF54991">
    <property type="entry name" value="Anticodon-binding domain of PheRS"/>
    <property type="match status" value="1"/>
</dbReference>
<evidence type="ECO:0000256" key="5">
    <source>
        <dbReference type="ARBA" id="ARBA00022840"/>
    </source>
</evidence>
<evidence type="ECO:0000256" key="10">
    <source>
        <dbReference type="ARBA" id="ARBA00049255"/>
    </source>
</evidence>
<dbReference type="SUPFAM" id="SSF55681">
    <property type="entry name" value="Class II aaRS and biotin synthetases"/>
    <property type="match status" value="1"/>
</dbReference>
<dbReference type="GO" id="GO:0006432">
    <property type="term" value="P:phenylalanyl-tRNA aminoacylation"/>
    <property type="evidence" value="ECO:0007669"/>
    <property type="project" value="TreeGrafter"/>
</dbReference>
<dbReference type="Gene3D" id="3.30.930.10">
    <property type="entry name" value="Bira Bifunctional Protein, Domain 2"/>
    <property type="match status" value="1"/>
</dbReference>
<comment type="caution">
    <text evidence="13">The sequence shown here is derived from an EMBL/GenBank/DDBJ whole genome shotgun (WGS) entry which is preliminary data.</text>
</comment>
<dbReference type="PROSITE" id="PS50862">
    <property type="entry name" value="AA_TRNA_LIGASE_II"/>
    <property type="match status" value="1"/>
</dbReference>
<feature type="domain" description="Aminoacyl-transfer RNA synthetases class-II family profile" evidence="11">
    <location>
        <begin position="156"/>
        <end position="309"/>
    </location>
</feature>
<dbReference type="Proteomes" id="UP000176216">
    <property type="component" value="Unassembled WGS sequence"/>
</dbReference>
<dbReference type="EMBL" id="MHMJ01000052">
    <property type="protein sequence ID" value="OGZ24356.1"/>
    <property type="molecule type" value="Genomic_DNA"/>
</dbReference>
<dbReference type="GO" id="GO:0004826">
    <property type="term" value="F:phenylalanine-tRNA ligase activity"/>
    <property type="evidence" value="ECO:0007669"/>
    <property type="project" value="UniProtKB-EC"/>
</dbReference>
<keyword evidence="6" id="KW-0648">Protein biosynthesis</keyword>
<evidence type="ECO:0000259" key="12">
    <source>
        <dbReference type="PROSITE" id="PS51447"/>
    </source>
</evidence>